<evidence type="ECO:0000313" key="2">
    <source>
        <dbReference type="EMBL" id="QHT26292.1"/>
    </source>
</evidence>
<sequence>MTFGFPIIISNFPIMIQILGSIFFDTKIKISTLLKLFKESNLKRMNIYLEAKNILSNLLQNKEEDLIFGLMHMHLCIILHWKSLKDKENIIKKFTVGNISEINV</sequence>
<organism evidence="2">
    <name type="scientific">viral metagenome</name>
    <dbReference type="NCBI Taxonomy" id="1070528"/>
    <lineage>
        <taxon>unclassified sequences</taxon>
        <taxon>metagenomes</taxon>
        <taxon>organismal metagenomes</taxon>
    </lineage>
</organism>
<proteinExistence type="predicted"/>
<dbReference type="AlphaFoldDB" id="A0A6C0EC41"/>
<feature type="transmembrane region" description="Helical" evidence="1">
    <location>
        <begin position="6"/>
        <end position="24"/>
    </location>
</feature>
<evidence type="ECO:0000256" key="1">
    <source>
        <dbReference type="SAM" id="Phobius"/>
    </source>
</evidence>
<name>A0A6C0EC41_9ZZZZ</name>
<reference evidence="2" key="1">
    <citation type="journal article" date="2020" name="Nature">
        <title>Giant virus diversity and host interactions through global metagenomics.</title>
        <authorList>
            <person name="Schulz F."/>
            <person name="Roux S."/>
            <person name="Paez-Espino D."/>
            <person name="Jungbluth S."/>
            <person name="Walsh D.A."/>
            <person name="Denef V.J."/>
            <person name="McMahon K.D."/>
            <person name="Konstantinidis K.T."/>
            <person name="Eloe-Fadrosh E.A."/>
            <person name="Kyrpides N.C."/>
            <person name="Woyke T."/>
        </authorList>
    </citation>
    <scope>NUCLEOTIDE SEQUENCE</scope>
    <source>
        <strain evidence="2">GVMAG-M-3300023179-27</strain>
    </source>
</reference>
<accession>A0A6C0EC41</accession>
<keyword evidence="1" id="KW-1133">Transmembrane helix</keyword>
<keyword evidence="1" id="KW-0472">Membrane</keyword>
<dbReference type="EMBL" id="MN739783">
    <property type="protein sequence ID" value="QHT26292.1"/>
    <property type="molecule type" value="Genomic_DNA"/>
</dbReference>
<protein>
    <submittedName>
        <fullName evidence="2">Uncharacterized protein</fullName>
    </submittedName>
</protein>
<keyword evidence="1" id="KW-0812">Transmembrane</keyword>